<organism evidence="1 2">
    <name type="scientific">Symbiodinium necroappetens</name>
    <dbReference type="NCBI Taxonomy" id="1628268"/>
    <lineage>
        <taxon>Eukaryota</taxon>
        <taxon>Sar</taxon>
        <taxon>Alveolata</taxon>
        <taxon>Dinophyceae</taxon>
        <taxon>Suessiales</taxon>
        <taxon>Symbiodiniaceae</taxon>
        <taxon>Symbiodinium</taxon>
    </lineage>
</organism>
<sequence>VYLHLLYLRDHLMNYLDQMEYRFLLCLLGYTNRLRQATLRSTKEKDWLTQVEAIMADMSDSSRTWFSLVMKEVDTAYTAYLKAPPMDRLTLRPTEPENLVSGEVRVGGDEKDVGDQYVVSPGGVVSAGWRAGGYCNDGVYGTIDFFYYVGVTAARRTSRDQARDKDEINQANPVMVTLAGDEGKLLHQ</sequence>
<reference evidence="1" key="1">
    <citation type="submission" date="2021-02" db="EMBL/GenBank/DDBJ databases">
        <authorList>
            <person name="Dougan E. K."/>
            <person name="Rhodes N."/>
            <person name="Thang M."/>
            <person name="Chan C."/>
        </authorList>
    </citation>
    <scope>NUCLEOTIDE SEQUENCE</scope>
</reference>
<evidence type="ECO:0000313" key="1">
    <source>
        <dbReference type="EMBL" id="CAE7914595.1"/>
    </source>
</evidence>
<feature type="non-terminal residue" evidence="1">
    <location>
        <position position="188"/>
    </location>
</feature>
<gene>
    <name evidence="1" type="primary">GIP</name>
    <name evidence="1" type="ORF">SNEC2469_LOCUS31296</name>
</gene>
<keyword evidence="2" id="KW-1185">Reference proteome</keyword>
<dbReference type="Proteomes" id="UP000601435">
    <property type="component" value="Unassembled WGS sequence"/>
</dbReference>
<dbReference type="AlphaFoldDB" id="A0A813BRI5"/>
<dbReference type="EMBL" id="CAJNJA010075305">
    <property type="protein sequence ID" value="CAE7914595.1"/>
    <property type="molecule type" value="Genomic_DNA"/>
</dbReference>
<name>A0A813BRI5_9DINO</name>
<comment type="caution">
    <text evidence="1">The sequence shown here is derived from an EMBL/GenBank/DDBJ whole genome shotgun (WGS) entry which is preliminary data.</text>
</comment>
<accession>A0A813BRI5</accession>
<dbReference type="OrthoDB" id="449314at2759"/>
<evidence type="ECO:0000313" key="2">
    <source>
        <dbReference type="Proteomes" id="UP000601435"/>
    </source>
</evidence>
<protein>
    <submittedName>
        <fullName evidence="1">GIP protein</fullName>
    </submittedName>
</protein>
<proteinExistence type="predicted"/>
<feature type="non-terminal residue" evidence="1">
    <location>
        <position position="1"/>
    </location>
</feature>